<dbReference type="Pfam" id="PF01814">
    <property type="entry name" value="Hemerythrin"/>
    <property type="match status" value="1"/>
</dbReference>
<dbReference type="Proteomes" id="UP000681340">
    <property type="component" value="Unassembled WGS sequence"/>
</dbReference>
<evidence type="ECO:0000313" key="3">
    <source>
        <dbReference type="Proteomes" id="UP000681340"/>
    </source>
</evidence>
<evidence type="ECO:0000259" key="1">
    <source>
        <dbReference type="Pfam" id="PF01814"/>
    </source>
</evidence>
<protein>
    <recommendedName>
        <fullName evidence="1">Hemerythrin-like domain-containing protein</fullName>
    </recommendedName>
</protein>
<gene>
    <name evidence="2" type="ORF">Aau02nite_68410</name>
</gene>
<proteinExistence type="predicted"/>
<comment type="caution">
    <text evidence="2">The sequence shown here is derived from an EMBL/GenBank/DDBJ whole genome shotgun (WGS) entry which is preliminary data.</text>
</comment>
<dbReference type="AlphaFoldDB" id="A0A919SR04"/>
<accession>A0A919SR04</accession>
<keyword evidence="3" id="KW-1185">Reference proteome</keyword>
<dbReference type="EMBL" id="BOQL01000058">
    <property type="protein sequence ID" value="GIM75932.1"/>
    <property type="molecule type" value="Genomic_DNA"/>
</dbReference>
<name>A0A919SR04_9ACTN</name>
<organism evidence="2 3">
    <name type="scientific">Actinoplanes auranticolor</name>
    <dbReference type="NCBI Taxonomy" id="47988"/>
    <lineage>
        <taxon>Bacteria</taxon>
        <taxon>Bacillati</taxon>
        <taxon>Actinomycetota</taxon>
        <taxon>Actinomycetes</taxon>
        <taxon>Micromonosporales</taxon>
        <taxon>Micromonosporaceae</taxon>
        <taxon>Actinoplanes</taxon>
    </lineage>
</organism>
<dbReference type="Gene3D" id="1.20.120.520">
    <property type="entry name" value="nmb1532 protein domain like"/>
    <property type="match status" value="1"/>
</dbReference>
<sequence>MEAPDHWDISVESEYSRFRAYGQQLIEIHIGLRDMLADLREGFVPDAELGAHCLAFCAAVTRHHTGEDVQVFPLLAARHPDLRAFLAELERDHQIIAGLLTRAGAVGEQLSGEHTAARAARLQRELDGIAAVLETHFIGEEKRLVAVLDALDPSEGLTGLTA</sequence>
<reference evidence="2" key="1">
    <citation type="submission" date="2021-03" db="EMBL/GenBank/DDBJ databases">
        <title>Whole genome shotgun sequence of Actinoplanes auranticolor NBRC 12245.</title>
        <authorList>
            <person name="Komaki H."/>
            <person name="Tamura T."/>
        </authorList>
    </citation>
    <scope>NUCLEOTIDE SEQUENCE</scope>
    <source>
        <strain evidence="2">NBRC 12245</strain>
    </source>
</reference>
<evidence type="ECO:0000313" key="2">
    <source>
        <dbReference type="EMBL" id="GIM75932.1"/>
    </source>
</evidence>
<feature type="domain" description="Hemerythrin-like" evidence="1">
    <location>
        <begin position="25"/>
        <end position="146"/>
    </location>
</feature>
<dbReference type="InterPro" id="IPR012312">
    <property type="entry name" value="Hemerythrin-like"/>
</dbReference>